<dbReference type="OrthoDB" id="42919at2759"/>
<dbReference type="AlphaFoldDB" id="A0A1L9TFM3"/>
<evidence type="ECO:0000256" key="1">
    <source>
        <dbReference type="ARBA" id="ARBA00011738"/>
    </source>
</evidence>
<dbReference type="InterPro" id="IPR044662">
    <property type="entry name" value="HS1/DABB1-like"/>
</dbReference>
<dbReference type="GeneID" id="63761021"/>
<feature type="domain" description="Stress-response A/B barrel" evidence="2">
    <location>
        <begin position="15"/>
        <end position="113"/>
    </location>
</feature>
<dbReference type="Proteomes" id="UP000184356">
    <property type="component" value="Unassembled WGS sequence"/>
</dbReference>
<comment type="subunit">
    <text evidence="1">Homodimer.</text>
</comment>
<dbReference type="PANTHER" id="PTHR33178">
    <property type="match status" value="1"/>
</dbReference>
<dbReference type="Pfam" id="PF07876">
    <property type="entry name" value="Dabb"/>
    <property type="match status" value="1"/>
</dbReference>
<dbReference type="SMART" id="SM00886">
    <property type="entry name" value="Dabb"/>
    <property type="match status" value="1"/>
</dbReference>
<dbReference type="EMBL" id="KV878587">
    <property type="protein sequence ID" value="OJJ58093.1"/>
    <property type="molecule type" value="Genomic_DNA"/>
</dbReference>
<evidence type="ECO:0000313" key="3">
    <source>
        <dbReference type="EMBL" id="OJJ58093.1"/>
    </source>
</evidence>
<proteinExistence type="predicted"/>
<evidence type="ECO:0000313" key="4">
    <source>
        <dbReference type="Proteomes" id="UP000184356"/>
    </source>
</evidence>
<accession>A0A1L9TFM3</accession>
<dbReference type="PROSITE" id="PS51502">
    <property type="entry name" value="S_R_A_B_BARREL"/>
    <property type="match status" value="1"/>
</dbReference>
<organism evidence="3 4">
    <name type="scientific">Aspergillus sydowii CBS 593.65</name>
    <dbReference type="NCBI Taxonomy" id="1036612"/>
    <lineage>
        <taxon>Eukaryota</taxon>
        <taxon>Fungi</taxon>
        <taxon>Dikarya</taxon>
        <taxon>Ascomycota</taxon>
        <taxon>Pezizomycotina</taxon>
        <taxon>Eurotiomycetes</taxon>
        <taxon>Eurotiomycetidae</taxon>
        <taxon>Eurotiales</taxon>
        <taxon>Aspergillaceae</taxon>
        <taxon>Aspergillus</taxon>
        <taxon>Aspergillus subgen. Nidulantes</taxon>
    </lineage>
</organism>
<dbReference type="RefSeq" id="XP_040701899.1">
    <property type="nucleotide sequence ID" value="XM_040844948.1"/>
</dbReference>
<dbReference type="STRING" id="1036612.A0A1L9TFM3"/>
<keyword evidence="4" id="KW-1185">Reference proteome</keyword>
<evidence type="ECO:0000259" key="2">
    <source>
        <dbReference type="PROSITE" id="PS51502"/>
    </source>
</evidence>
<dbReference type="SUPFAM" id="SSF54909">
    <property type="entry name" value="Dimeric alpha+beta barrel"/>
    <property type="match status" value="1"/>
</dbReference>
<reference evidence="4" key="1">
    <citation type="journal article" date="2017" name="Genome Biol.">
        <title>Comparative genomics reveals high biological diversity and specific adaptations in the industrially and medically important fungal genus Aspergillus.</title>
        <authorList>
            <person name="de Vries R.P."/>
            <person name="Riley R."/>
            <person name="Wiebenga A."/>
            <person name="Aguilar-Osorio G."/>
            <person name="Amillis S."/>
            <person name="Uchima C.A."/>
            <person name="Anderluh G."/>
            <person name="Asadollahi M."/>
            <person name="Askin M."/>
            <person name="Barry K."/>
            <person name="Battaglia E."/>
            <person name="Bayram O."/>
            <person name="Benocci T."/>
            <person name="Braus-Stromeyer S.A."/>
            <person name="Caldana C."/>
            <person name="Canovas D."/>
            <person name="Cerqueira G.C."/>
            <person name="Chen F."/>
            <person name="Chen W."/>
            <person name="Choi C."/>
            <person name="Clum A."/>
            <person name="Dos Santos R.A."/>
            <person name="Damasio A.R."/>
            <person name="Diallinas G."/>
            <person name="Emri T."/>
            <person name="Fekete E."/>
            <person name="Flipphi M."/>
            <person name="Freyberg S."/>
            <person name="Gallo A."/>
            <person name="Gournas C."/>
            <person name="Habgood R."/>
            <person name="Hainaut M."/>
            <person name="Harispe M.L."/>
            <person name="Henrissat B."/>
            <person name="Hilden K.S."/>
            <person name="Hope R."/>
            <person name="Hossain A."/>
            <person name="Karabika E."/>
            <person name="Karaffa L."/>
            <person name="Karanyi Z."/>
            <person name="Krasevec N."/>
            <person name="Kuo A."/>
            <person name="Kusch H."/>
            <person name="LaButti K."/>
            <person name="Lagendijk E.L."/>
            <person name="Lapidus A."/>
            <person name="Levasseur A."/>
            <person name="Lindquist E."/>
            <person name="Lipzen A."/>
            <person name="Logrieco A.F."/>
            <person name="MacCabe A."/>
            <person name="Maekelae M.R."/>
            <person name="Malavazi I."/>
            <person name="Melin P."/>
            <person name="Meyer V."/>
            <person name="Mielnichuk N."/>
            <person name="Miskei M."/>
            <person name="Molnar A.P."/>
            <person name="Mule G."/>
            <person name="Ngan C.Y."/>
            <person name="Orejas M."/>
            <person name="Orosz E."/>
            <person name="Ouedraogo J.P."/>
            <person name="Overkamp K.M."/>
            <person name="Park H.-S."/>
            <person name="Perrone G."/>
            <person name="Piumi F."/>
            <person name="Punt P.J."/>
            <person name="Ram A.F."/>
            <person name="Ramon A."/>
            <person name="Rauscher S."/>
            <person name="Record E."/>
            <person name="Riano-Pachon D.M."/>
            <person name="Robert V."/>
            <person name="Roehrig J."/>
            <person name="Ruller R."/>
            <person name="Salamov A."/>
            <person name="Salih N.S."/>
            <person name="Samson R.A."/>
            <person name="Sandor E."/>
            <person name="Sanguinetti M."/>
            <person name="Schuetze T."/>
            <person name="Sepcic K."/>
            <person name="Shelest E."/>
            <person name="Sherlock G."/>
            <person name="Sophianopoulou V."/>
            <person name="Squina F.M."/>
            <person name="Sun H."/>
            <person name="Susca A."/>
            <person name="Todd R.B."/>
            <person name="Tsang A."/>
            <person name="Unkles S.E."/>
            <person name="van de Wiele N."/>
            <person name="van Rossen-Uffink D."/>
            <person name="Oliveira J.V."/>
            <person name="Vesth T.C."/>
            <person name="Visser J."/>
            <person name="Yu J.-H."/>
            <person name="Zhou M."/>
            <person name="Andersen M.R."/>
            <person name="Archer D.B."/>
            <person name="Baker S.E."/>
            <person name="Benoit I."/>
            <person name="Brakhage A.A."/>
            <person name="Braus G.H."/>
            <person name="Fischer R."/>
            <person name="Frisvad J.C."/>
            <person name="Goldman G.H."/>
            <person name="Houbraken J."/>
            <person name="Oakley B."/>
            <person name="Pocsi I."/>
            <person name="Scazzocchio C."/>
            <person name="Seiboth B."/>
            <person name="vanKuyk P.A."/>
            <person name="Wortman J."/>
            <person name="Dyer P.S."/>
            <person name="Grigoriev I.V."/>
        </authorList>
    </citation>
    <scope>NUCLEOTIDE SEQUENCE [LARGE SCALE GENOMIC DNA]</scope>
    <source>
        <strain evidence="4">CBS 593.65</strain>
    </source>
</reference>
<gene>
    <name evidence="3" type="ORF">ASPSYDRAFT_32162</name>
</gene>
<dbReference type="VEuPathDB" id="FungiDB:ASPSYDRAFT_32162"/>
<protein>
    <recommendedName>
        <fullName evidence="2">Stress-response A/B barrel domain-containing protein</fullName>
    </recommendedName>
</protein>
<name>A0A1L9TFM3_9EURO</name>
<dbReference type="Gene3D" id="3.30.70.100">
    <property type="match status" value="1"/>
</dbReference>
<sequence length="125" mass="14901">MSIMLGHRMLTAFYPRQRVMFKFRSDVSTETKDTFLRELRKLKELESVKAQRLVVGGPSLTDPIERSKGFELAILSLHEDLAALERYQASKEHHWVTTTYLWPYKDDVVRFDFEVAPEDEWMWEF</sequence>
<dbReference type="PANTHER" id="PTHR33178:SF17">
    <property type="entry name" value="STRESS-RESPONSE A_B BARREL DOMAIN-CONTAINING PROTEIN"/>
    <property type="match status" value="1"/>
</dbReference>
<dbReference type="InterPro" id="IPR013097">
    <property type="entry name" value="Dabb"/>
</dbReference>
<dbReference type="InterPro" id="IPR011008">
    <property type="entry name" value="Dimeric_a/b-barrel"/>
</dbReference>